<reference evidence="2 3" key="1">
    <citation type="submission" date="2022-10" db="EMBL/GenBank/DDBJ databases">
        <title>WGS assembly of Paspalum vaginatum 540-79.</title>
        <authorList>
            <person name="Sun G."/>
            <person name="Wase N."/>
            <person name="Shu S."/>
            <person name="Jenkins J."/>
            <person name="Zhou B."/>
            <person name="Torres-Rodriguez J."/>
            <person name="Chen C."/>
            <person name="Sandor L."/>
            <person name="Plott C."/>
            <person name="Yoshinga Y."/>
            <person name="Daum C."/>
            <person name="Qi P."/>
            <person name="Barry K."/>
            <person name="Lipzen A."/>
            <person name="Berry L."/>
            <person name="Pedersen C."/>
            <person name="Gottilla T."/>
            <person name="Foltz A."/>
            <person name="Yu H."/>
            <person name="O'Malley R."/>
            <person name="Zhang C."/>
            <person name="Devos K."/>
            <person name="Sigmon B."/>
            <person name="Yu B."/>
            <person name="Obata T."/>
            <person name="Schmutz J."/>
            <person name="Schnable J."/>
        </authorList>
    </citation>
    <scope>NUCLEOTIDE SEQUENCE [LARGE SCALE GENOMIC DNA]</scope>
    <source>
        <strain evidence="3">cv. 540-79</strain>
    </source>
</reference>
<evidence type="ECO:0000256" key="1">
    <source>
        <dbReference type="SAM" id="MobiDB-lite"/>
    </source>
</evidence>
<accession>A0A9W8CCD8</accession>
<feature type="region of interest" description="Disordered" evidence="1">
    <location>
        <begin position="19"/>
        <end position="63"/>
    </location>
</feature>
<proteinExistence type="predicted"/>
<protein>
    <submittedName>
        <fullName evidence="2">Uncharacterized protein</fullName>
    </submittedName>
</protein>
<name>A0A9W8CCD8_9POAL</name>
<sequence>MSVPPLELPRRALAHLRFRTCPRQGRSPSQSAPPPLRRPPGRSVQGTDGHACRPRRDRETLSVTAPGTSNVDLFILDLRTAYESINPAFKFCTWICSASCCEIQSANLNPQKFCGVFSSRILCQDIL</sequence>
<dbReference type="AlphaFoldDB" id="A0A9W8CCD8"/>
<keyword evidence="3" id="KW-1185">Reference proteome</keyword>
<gene>
    <name evidence="2" type="ORF">BS78_K142000</name>
</gene>
<organism evidence="2 3">
    <name type="scientific">Paspalum vaginatum</name>
    <name type="common">seashore paspalum</name>
    <dbReference type="NCBI Taxonomy" id="158149"/>
    <lineage>
        <taxon>Eukaryota</taxon>
        <taxon>Viridiplantae</taxon>
        <taxon>Streptophyta</taxon>
        <taxon>Embryophyta</taxon>
        <taxon>Tracheophyta</taxon>
        <taxon>Spermatophyta</taxon>
        <taxon>Magnoliopsida</taxon>
        <taxon>Liliopsida</taxon>
        <taxon>Poales</taxon>
        <taxon>Poaceae</taxon>
        <taxon>PACMAD clade</taxon>
        <taxon>Panicoideae</taxon>
        <taxon>Andropogonodae</taxon>
        <taxon>Paspaleae</taxon>
        <taxon>Paspalinae</taxon>
        <taxon>Paspalum</taxon>
    </lineage>
</organism>
<feature type="compositionally biased region" description="Basic and acidic residues" evidence="1">
    <location>
        <begin position="50"/>
        <end position="60"/>
    </location>
</feature>
<evidence type="ECO:0000313" key="3">
    <source>
        <dbReference type="Proteomes" id="UP001164776"/>
    </source>
</evidence>
<dbReference type="EMBL" id="MU630441">
    <property type="protein sequence ID" value="KAJ1253989.1"/>
    <property type="molecule type" value="Genomic_DNA"/>
</dbReference>
<comment type="caution">
    <text evidence="2">The sequence shown here is derived from an EMBL/GenBank/DDBJ whole genome shotgun (WGS) entry which is preliminary data.</text>
</comment>
<evidence type="ECO:0000313" key="2">
    <source>
        <dbReference type="EMBL" id="KAJ1253989.1"/>
    </source>
</evidence>
<dbReference type="Proteomes" id="UP001164776">
    <property type="component" value="Unassembled WGS sequence"/>
</dbReference>